<name>A0ABQ5GQI6_9ASTR</name>
<evidence type="ECO:0000313" key="2">
    <source>
        <dbReference type="Proteomes" id="UP001151760"/>
    </source>
</evidence>
<keyword evidence="2" id="KW-1185">Reference proteome</keyword>
<organism evidence="1 2">
    <name type="scientific">Tanacetum coccineum</name>
    <dbReference type="NCBI Taxonomy" id="301880"/>
    <lineage>
        <taxon>Eukaryota</taxon>
        <taxon>Viridiplantae</taxon>
        <taxon>Streptophyta</taxon>
        <taxon>Embryophyta</taxon>
        <taxon>Tracheophyta</taxon>
        <taxon>Spermatophyta</taxon>
        <taxon>Magnoliopsida</taxon>
        <taxon>eudicotyledons</taxon>
        <taxon>Gunneridae</taxon>
        <taxon>Pentapetalae</taxon>
        <taxon>asterids</taxon>
        <taxon>campanulids</taxon>
        <taxon>Asterales</taxon>
        <taxon>Asteraceae</taxon>
        <taxon>Asteroideae</taxon>
        <taxon>Anthemideae</taxon>
        <taxon>Anthemidinae</taxon>
        <taxon>Tanacetum</taxon>
    </lineage>
</organism>
<evidence type="ECO:0000313" key="1">
    <source>
        <dbReference type="EMBL" id="GJT77505.1"/>
    </source>
</evidence>
<comment type="caution">
    <text evidence="1">The sequence shown here is derived from an EMBL/GenBank/DDBJ whole genome shotgun (WGS) entry which is preliminary data.</text>
</comment>
<reference evidence="1" key="1">
    <citation type="journal article" date="2022" name="Int. J. Mol. Sci.">
        <title>Draft Genome of Tanacetum Coccineum: Genomic Comparison of Closely Related Tanacetum-Family Plants.</title>
        <authorList>
            <person name="Yamashiro T."/>
            <person name="Shiraishi A."/>
            <person name="Nakayama K."/>
            <person name="Satake H."/>
        </authorList>
    </citation>
    <scope>NUCLEOTIDE SEQUENCE</scope>
</reference>
<sequence length="82" mass="9672">MMEQAYNMIKTKDSRTQRQSNLNKFKEARFKISPQEFEDHTLGEIVSLKYVFEHRSSESARNLASEEIVSLKILSQTRKLSY</sequence>
<reference evidence="1" key="2">
    <citation type="submission" date="2022-01" db="EMBL/GenBank/DDBJ databases">
        <authorList>
            <person name="Yamashiro T."/>
            <person name="Shiraishi A."/>
            <person name="Satake H."/>
            <person name="Nakayama K."/>
        </authorList>
    </citation>
    <scope>NUCLEOTIDE SEQUENCE</scope>
</reference>
<dbReference type="Proteomes" id="UP001151760">
    <property type="component" value="Unassembled WGS sequence"/>
</dbReference>
<protein>
    <submittedName>
        <fullName evidence="1">Uncharacterized protein</fullName>
    </submittedName>
</protein>
<proteinExistence type="predicted"/>
<accession>A0ABQ5GQI6</accession>
<dbReference type="EMBL" id="BQNB010018717">
    <property type="protein sequence ID" value="GJT77505.1"/>
    <property type="molecule type" value="Genomic_DNA"/>
</dbReference>
<gene>
    <name evidence="1" type="ORF">Tco_1044230</name>
</gene>